<keyword evidence="4 9" id="KW-0418">Kinase</keyword>
<dbReference type="Proteomes" id="UP000237068">
    <property type="component" value="Unassembled WGS sequence"/>
</dbReference>
<dbReference type="SUPFAM" id="SSF52172">
    <property type="entry name" value="CheY-like"/>
    <property type="match status" value="1"/>
</dbReference>
<dbReference type="SUPFAM" id="SSF55785">
    <property type="entry name" value="PYP-like sensor domain (PAS domain)"/>
    <property type="match status" value="2"/>
</dbReference>
<dbReference type="InterPro" id="IPR000014">
    <property type="entry name" value="PAS"/>
</dbReference>
<evidence type="ECO:0000256" key="2">
    <source>
        <dbReference type="ARBA" id="ARBA00012438"/>
    </source>
</evidence>
<evidence type="ECO:0000313" key="9">
    <source>
        <dbReference type="EMBL" id="POH82853.1"/>
    </source>
</evidence>
<dbReference type="SMART" id="SM00387">
    <property type="entry name" value="HATPase_c"/>
    <property type="match status" value="1"/>
</dbReference>
<evidence type="ECO:0000313" key="10">
    <source>
        <dbReference type="Proteomes" id="UP000237068"/>
    </source>
</evidence>
<dbReference type="Pfam" id="PF08448">
    <property type="entry name" value="PAS_4"/>
    <property type="match status" value="2"/>
</dbReference>
<keyword evidence="3 5" id="KW-0597">Phosphoprotein</keyword>
<evidence type="ECO:0000259" key="8">
    <source>
        <dbReference type="PROSITE" id="PS50113"/>
    </source>
</evidence>
<dbReference type="InterPro" id="IPR000700">
    <property type="entry name" value="PAS-assoc_C"/>
</dbReference>
<evidence type="ECO:0000259" key="7">
    <source>
        <dbReference type="PROSITE" id="PS50110"/>
    </source>
</evidence>
<dbReference type="SMART" id="SM00091">
    <property type="entry name" value="PAS"/>
    <property type="match status" value="2"/>
</dbReference>
<dbReference type="InterPro" id="IPR011006">
    <property type="entry name" value="CheY-like_superfamily"/>
</dbReference>
<dbReference type="Gene3D" id="3.40.50.2300">
    <property type="match status" value="1"/>
</dbReference>
<feature type="modified residue" description="4-aspartylphosphate" evidence="5">
    <location>
        <position position="654"/>
    </location>
</feature>
<dbReference type="InterPro" id="IPR036890">
    <property type="entry name" value="HATPase_C_sf"/>
</dbReference>
<dbReference type="PANTHER" id="PTHR43065:SF42">
    <property type="entry name" value="TWO-COMPONENT SENSOR PPRA"/>
    <property type="match status" value="1"/>
</dbReference>
<dbReference type="PRINTS" id="PR00344">
    <property type="entry name" value="BCTRLSENSOR"/>
</dbReference>
<dbReference type="SUPFAM" id="SSF55874">
    <property type="entry name" value="ATPase domain of HSP90 chaperone/DNA topoisomerase II/histidine kinase"/>
    <property type="match status" value="1"/>
</dbReference>
<dbReference type="AlphaFoldDB" id="A0A2S4AMZ1"/>
<name>A0A2S4AMZ1_STUST</name>
<dbReference type="InterPro" id="IPR001789">
    <property type="entry name" value="Sig_transdc_resp-reg_receiver"/>
</dbReference>
<protein>
    <recommendedName>
        <fullName evidence="2">histidine kinase</fullName>
        <ecNumber evidence="2">2.7.13.3</ecNumber>
    </recommendedName>
</protein>
<reference evidence="9 10" key="1">
    <citation type="submission" date="2018-01" db="EMBL/GenBank/DDBJ databases">
        <title>Denitrification phenotypes of diverse strains of Pseudomonas stutzeri.</title>
        <authorList>
            <person name="Milligan D.A."/>
            <person name="Bergaust L."/>
            <person name="Bakken L.R."/>
            <person name="Frostegard A."/>
        </authorList>
    </citation>
    <scope>NUCLEOTIDE SEQUENCE [LARGE SCALE GENOMIC DNA]</scope>
    <source>
        <strain evidence="9 10">24a13</strain>
    </source>
</reference>
<dbReference type="SUPFAM" id="SSF47384">
    <property type="entry name" value="Homodimeric domain of signal transducing histidine kinase"/>
    <property type="match status" value="1"/>
</dbReference>
<feature type="domain" description="Response regulatory" evidence="7">
    <location>
        <begin position="605"/>
        <end position="716"/>
    </location>
</feature>
<dbReference type="InterPro" id="IPR035965">
    <property type="entry name" value="PAS-like_dom_sf"/>
</dbReference>
<dbReference type="EC" id="2.7.13.3" evidence="2"/>
<comment type="catalytic activity">
    <reaction evidence="1">
        <text>ATP + protein L-histidine = ADP + protein N-phospho-L-histidine.</text>
        <dbReference type="EC" id="2.7.13.3"/>
    </reaction>
</comment>
<evidence type="ECO:0000256" key="1">
    <source>
        <dbReference type="ARBA" id="ARBA00000085"/>
    </source>
</evidence>
<feature type="domain" description="PAC" evidence="8">
    <location>
        <begin position="243"/>
        <end position="298"/>
    </location>
</feature>
<dbReference type="OrthoDB" id="8820742at2"/>
<dbReference type="EMBL" id="PPXG01000004">
    <property type="protein sequence ID" value="POH82853.1"/>
    <property type="molecule type" value="Genomic_DNA"/>
</dbReference>
<dbReference type="InterPro" id="IPR013656">
    <property type="entry name" value="PAS_4"/>
</dbReference>
<dbReference type="PROSITE" id="PS50110">
    <property type="entry name" value="RESPONSE_REGULATORY"/>
    <property type="match status" value="1"/>
</dbReference>
<feature type="domain" description="Histidine kinase" evidence="6">
    <location>
        <begin position="343"/>
        <end position="565"/>
    </location>
</feature>
<dbReference type="RefSeq" id="WP_103456233.1">
    <property type="nucleotide sequence ID" value="NZ_JAMOHQ010000004.1"/>
</dbReference>
<gene>
    <name evidence="9" type="ORF">CXK91_11670</name>
</gene>
<dbReference type="PROSITE" id="PS50113">
    <property type="entry name" value="PAC"/>
    <property type="match status" value="1"/>
</dbReference>
<dbReference type="InterPro" id="IPR036097">
    <property type="entry name" value="HisK_dim/P_sf"/>
</dbReference>
<evidence type="ECO:0000256" key="3">
    <source>
        <dbReference type="ARBA" id="ARBA00022553"/>
    </source>
</evidence>
<evidence type="ECO:0000256" key="4">
    <source>
        <dbReference type="ARBA" id="ARBA00022777"/>
    </source>
</evidence>
<dbReference type="Pfam" id="PF00072">
    <property type="entry name" value="Response_reg"/>
    <property type="match status" value="1"/>
</dbReference>
<dbReference type="InterPro" id="IPR003594">
    <property type="entry name" value="HATPase_dom"/>
</dbReference>
<proteinExistence type="predicted"/>
<dbReference type="Gene3D" id="1.10.287.130">
    <property type="match status" value="1"/>
</dbReference>
<accession>A0A2S4AMZ1</accession>
<dbReference type="CDD" id="cd00130">
    <property type="entry name" value="PAS"/>
    <property type="match status" value="1"/>
</dbReference>
<dbReference type="InterPro" id="IPR005467">
    <property type="entry name" value="His_kinase_dom"/>
</dbReference>
<dbReference type="PROSITE" id="PS50109">
    <property type="entry name" value="HIS_KIN"/>
    <property type="match status" value="1"/>
</dbReference>
<evidence type="ECO:0000256" key="5">
    <source>
        <dbReference type="PROSITE-ProRule" id="PRU00169"/>
    </source>
</evidence>
<dbReference type="PANTHER" id="PTHR43065">
    <property type="entry name" value="SENSOR HISTIDINE KINASE"/>
    <property type="match status" value="1"/>
</dbReference>
<keyword evidence="4 9" id="KW-0808">Transferase</keyword>
<sequence>MQQRPSFESLFRLSPNAYVLLDRDLVIMDANAAYLKLTGRKLEDIQGLRLHEAFAADPLSPDTTRVQELLDSFSRVLSRKAVDTLPVIRYSIARHTPVGPVYEDRYWSATHTPILDEQGEVVAILQHTSDITELQSMRHSLSEANAGGQPVQQLEQDVMSRAKLLQSEGEQLRRLFAQAPGFVCFLRGPSHVYELVNDAYRQVTGHRQLLGKTVQQGLPEIEGQALIGLLDDVYRTGQAYIGKRVPLFLKRQPDGDPEEAILDFVLQPIVENDGKVIGIFVQGQDVTEQQHNETELRRYRDHLEDLVRERTLALQQSEAERQVAEQALLQSQRLEAVGKLTGGIAHDFNNMLQIIGGNLQLLRRGLGSDETAARRLDSAVSGVEKGARLASQLLAFASRQPLLPRQVLLPDLLEQMHELLNGALGSAVRVELEVLGEPWPVLVDVGNLQTAVLNLAVNARDAMAGSGQLVLRLENLELGQGDPSAQGAHSGDYVLLSVIDEGSGMSEEVRARAFEPFFTTKQDGNASGLGLSMVYGFVKQSGGFVTLEGGAGGGTVVRVHLPRCINGDQNQETGSGGTFEQLREPLDTMEPAVEADIVAGDAGLRILFVEDDPTLRMLTGEVMMELGHQVVASETAEEALELLEQQSFDVLLTDVGLAGMSGIDLVREVGARQPQLSLVIASGYAVSASDVGLDRLRTMLKPYDIHQVRQLLDGIRAERAALRT</sequence>
<comment type="caution">
    <text evidence="9">The sequence shown here is derived from an EMBL/GenBank/DDBJ whole genome shotgun (WGS) entry which is preliminary data.</text>
</comment>
<dbReference type="InterPro" id="IPR003661">
    <property type="entry name" value="HisK_dim/P_dom"/>
</dbReference>
<dbReference type="SMART" id="SM00448">
    <property type="entry name" value="REC"/>
    <property type="match status" value="1"/>
</dbReference>
<dbReference type="CDD" id="cd00082">
    <property type="entry name" value="HisKA"/>
    <property type="match status" value="1"/>
</dbReference>
<dbReference type="Pfam" id="PF02518">
    <property type="entry name" value="HATPase_c"/>
    <property type="match status" value="1"/>
</dbReference>
<dbReference type="Gene3D" id="3.30.565.10">
    <property type="entry name" value="Histidine kinase-like ATPase, C-terminal domain"/>
    <property type="match status" value="1"/>
</dbReference>
<dbReference type="InterPro" id="IPR004358">
    <property type="entry name" value="Sig_transdc_His_kin-like_C"/>
</dbReference>
<organism evidence="9 10">
    <name type="scientific">Stutzerimonas stutzeri</name>
    <name type="common">Pseudomonas stutzeri</name>
    <dbReference type="NCBI Taxonomy" id="316"/>
    <lineage>
        <taxon>Bacteria</taxon>
        <taxon>Pseudomonadati</taxon>
        <taxon>Pseudomonadota</taxon>
        <taxon>Gammaproteobacteria</taxon>
        <taxon>Pseudomonadales</taxon>
        <taxon>Pseudomonadaceae</taxon>
        <taxon>Stutzerimonas</taxon>
    </lineage>
</organism>
<dbReference type="Gene3D" id="3.30.450.20">
    <property type="entry name" value="PAS domain"/>
    <property type="match status" value="2"/>
</dbReference>
<evidence type="ECO:0000259" key="6">
    <source>
        <dbReference type="PROSITE" id="PS50109"/>
    </source>
</evidence>
<dbReference type="GO" id="GO:0000155">
    <property type="term" value="F:phosphorelay sensor kinase activity"/>
    <property type="evidence" value="ECO:0007669"/>
    <property type="project" value="InterPro"/>
</dbReference>